<dbReference type="EMBL" id="LAYZ01000024">
    <property type="protein sequence ID" value="KKK33807.1"/>
    <property type="molecule type" value="Genomic_DNA"/>
</dbReference>
<dbReference type="AlphaFoldDB" id="A0A0M2SLR5"/>
<dbReference type="Proteomes" id="UP000034287">
    <property type="component" value="Unassembled WGS sequence"/>
</dbReference>
<accession>A0A0M2SLR5</accession>
<keyword evidence="2" id="KW-1185">Reference proteome</keyword>
<proteinExistence type="predicted"/>
<gene>
    <name evidence="1" type="ORF">WN59_09330</name>
</gene>
<evidence type="ECO:0000313" key="2">
    <source>
        <dbReference type="Proteomes" id="UP000034287"/>
    </source>
</evidence>
<name>A0A0M2SLR5_9STAP</name>
<dbReference type="PATRIC" id="fig|1432562.3.peg.1845"/>
<evidence type="ECO:0000313" key="1">
    <source>
        <dbReference type="EMBL" id="KKK33807.1"/>
    </source>
</evidence>
<comment type="caution">
    <text evidence="1">The sequence shown here is derived from an EMBL/GenBank/DDBJ whole genome shotgun (WGS) entry which is preliminary data.</text>
</comment>
<sequence>MEKFSKDDISTMLMEKGNISMLNVPEKCRHGNIVKSYDKGAPDKYVCTECGMPSKNRAAFFKYQCSHRLIH</sequence>
<dbReference type="OrthoDB" id="2390090at2"/>
<dbReference type="RefSeq" id="WP_017548346.1">
    <property type="nucleotide sequence ID" value="NZ_LAYZ01000024.1"/>
</dbReference>
<protein>
    <recommendedName>
        <fullName evidence="3">Transposase zinc-binding domain-containing protein</fullName>
    </recommendedName>
</protein>
<reference evidence="1 2" key="1">
    <citation type="submission" date="2015-04" db="EMBL/GenBank/DDBJ databases">
        <title>Taxonomic description and genome sequence of Salinicoccus sediminis sp. nov., a novel hyper halotolerant bacterium isolated from marine sediment.</title>
        <authorList>
            <person name="Mathan Kumar R."/>
            <person name="Kaur G."/>
            <person name="Kumar N."/>
            <person name="Kumar A."/>
            <person name="Singh N.K."/>
            <person name="Kaur N."/>
            <person name="Mayilraj S."/>
        </authorList>
    </citation>
    <scope>NUCLEOTIDE SEQUENCE [LARGE SCALE GENOMIC DNA]</scope>
    <source>
        <strain evidence="1 2">SV-16</strain>
    </source>
</reference>
<organism evidence="1 2">
    <name type="scientific">Salinicoccus sediminis</name>
    <dbReference type="NCBI Taxonomy" id="1432562"/>
    <lineage>
        <taxon>Bacteria</taxon>
        <taxon>Bacillati</taxon>
        <taxon>Bacillota</taxon>
        <taxon>Bacilli</taxon>
        <taxon>Bacillales</taxon>
        <taxon>Staphylococcaceae</taxon>
        <taxon>Salinicoccus</taxon>
    </lineage>
</organism>
<evidence type="ECO:0008006" key="3">
    <source>
        <dbReference type="Google" id="ProtNLM"/>
    </source>
</evidence>